<sequence>MKRAMAMLFCGSAVTTAALVLFYNWFFPDILPLASTEPQVIWRFEAAFIVTAITWITAAVAAVSGLSLLLMAFTNSKPTFEGR</sequence>
<organism evidence="2 3">
    <name type="scientific">Bradyrhizobium ivorense</name>
    <dbReference type="NCBI Taxonomy" id="2511166"/>
    <lineage>
        <taxon>Bacteria</taxon>
        <taxon>Pseudomonadati</taxon>
        <taxon>Pseudomonadota</taxon>
        <taxon>Alphaproteobacteria</taxon>
        <taxon>Hyphomicrobiales</taxon>
        <taxon>Nitrobacteraceae</taxon>
        <taxon>Bradyrhizobium</taxon>
    </lineage>
</organism>
<dbReference type="AlphaFoldDB" id="A0A508TEL2"/>
<name>A0A508TEL2_9BRAD</name>
<keyword evidence="1" id="KW-0472">Membrane</keyword>
<dbReference type="EMBL" id="CAADFC020000016">
    <property type="protein sequence ID" value="VIO72911.1"/>
    <property type="molecule type" value="Genomic_DNA"/>
</dbReference>
<reference evidence="2" key="1">
    <citation type="submission" date="2019-02" db="EMBL/GenBank/DDBJ databases">
        <authorList>
            <person name="Pothier F.J."/>
        </authorList>
    </citation>
    <scope>NUCLEOTIDE SEQUENCE</scope>
    <source>
        <strain evidence="2">CI-1B</strain>
    </source>
</reference>
<protein>
    <recommendedName>
        <fullName evidence="4">Transmembrane protein</fullName>
    </recommendedName>
</protein>
<keyword evidence="1" id="KW-1133">Transmembrane helix</keyword>
<evidence type="ECO:0008006" key="4">
    <source>
        <dbReference type="Google" id="ProtNLM"/>
    </source>
</evidence>
<gene>
    <name evidence="2" type="ORF">CI1B_45600</name>
</gene>
<accession>A0A508TEL2</accession>
<dbReference type="RefSeq" id="WP_139861700.1">
    <property type="nucleotide sequence ID" value="NZ_CAADFC020000016.1"/>
</dbReference>
<evidence type="ECO:0000256" key="1">
    <source>
        <dbReference type="SAM" id="Phobius"/>
    </source>
</evidence>
<comment type="caution">
    <text evidence="2">The sequence shown here is derived from an EMBL/GenBank/DDBJ whole genome shotgun (WGS) entry which is preliminary data.</text>
</comment>
<keyword evidence="1" id="KW-0812">Transmembrane</keyword>
<proteinExistence type="predicted"/>
<feature type="transmembrane region" description="Helical" evidence="1">
    <location>
        <begin position="7"/>
        <end position="26"/>
    </location>
</feature>
<evidence type="ECO:0000313" key="3">
    <source>
        <dbReference type="Proteomes" id="UP000328092"/>
    </source>
</evidence>
<feature type="transmembrane region" description="Helical" evidence="1">
    <location>
        <begin position="46"/>
        <end position="73"/>
    </location>
</feature>
<keyword evidence="3" id="KW-1185">Reference proteome</keyword>
<dbReference type="OrthoDB" id="8241533at2"/>
<evidence type="ECO:0000313" key="2">
    <source>
        <dbReference type="EMBL" id="VIO72911.1"/>
    </source>
</evidence>
<dbReference type="Proteomes" id="UP000328092">
    <property type="component" value="Unassembled WGS sequence"/>
</dbReference>